<evidence type="ECO:0000256" key="6">
    <source>
        <dbReference type="ARBA" id="ARBA00023098"/>
    </source>
</evidence>
<feature type="domain" description="Carrier" evidence="9">
    <location>
        <begin position="601"/>
        <end position="679"/>
    </location>
</feature>
<keyword evidence="4" id="KW-0436">Ligase</keyword>
<feature type="compositionally biased region" description="Low complexity" evidence="7">
    <location>
        <begin position="577"/>
        <end position="590"/>
    </location>
</feature>
<dbReference type="PROSITE" id="PS50075">
    <property type="entry name" value="CARRIER"/>
    <property type="match status" value="1"/>
</dbReference>
<dbReference type="PANTHER" id="PTHR22754">
    <property type="entry name" value="DISCO-INTERACTING PROTEIN 2 DIP2 -RELATED"/>
    <property type="match status" value="1"/>
</dbReference>
<dbReference type="InterPro" id="IPR036736">
    <property type="entry name" value="ACP-like_sf"/>
</dbReference>
<dbReference type="Pfam" id="PF00501">
    <property type="entry name" value="AMP-binding"/>
    <property type="match status" value="1"/>
</dbReference>
<dbReference type="Gene3D" id="3.40.50.12780">
    <property type="entry name" value="N-terminal domain of ligase-like"/>
    <property type="match status" value="1"/>
</dbReference>
<dbReference type="KEGG" id="ntp:CRH09_26840"/>
<dbReference type="GO" id="GO:0070566">
    <property type="term" value="F:adenylyltransferase activity"/>
    <property type="evidence" value="ECO:0007669"/>
    <property type="project" value="TreeGrafter"/>
</dbReference>
<comment type="similarity">
    <text evidence="1">Belongs to the ATP-dependent AMP-binding enzyme family.</text>
</comment>
<evidence type="ECO:0000313" key="10">
    <source>
        <dbReference type="EMBL" id="ATL69254.1"/>
    </source>
</evidence>
<dbReference type="SMART" id="SM00823">
    <property type="entry name" value="PKS_PP"/>
    <property type="match status" value="1"/>
</dbReference>
<dbReference type="CDD" id="cd05931">
    <property type="entry name" value="FAAL"/>
    <property type="match status" value="1"/>
</dbReference>
<dbReference type="PANTHER" id="PTHR22754:SF32">
    <property type="entry name" value="DISCO-INTERACTING PROTEIN 2"/>
    <property type="match status" value="1"/>
</dbReference>
<dbReference type="RefSeq" id="WP_098696288.1">
    <property type="nucleotide sequence ID" value="NZ_CP023778.1"/>
</dbReference>
<dbReference type="Proteomes" id="UP000221961">
    <property type="component" value="Chromosome"/>
</dbReference>
<keyword evidence="8" id="KW-0472">Membrane</keyword>
<dbReference type="GO" id="GO:0005886">
    <property type="term" value="C:plasma membrane"/>
    <property type="evidence" value="ECO:0007669"/>
    <property type="project" value="TreeGrafter"/>
</dbReference>
<dbReference type="FunFam" id="3.40.50.12780:FF:000013">
    <property type="entry name" value="Long-chain-fatty-acid--AMP ligase FadD32"/>
    <property type="match status" value="1"/>
</dbReference>
<dbReference type="GO" id="GO:0016874">
    <property type="term" value="F:ligase activity"/>
    <property type="evidence" value="ECO:0007669"/>
    <property type="project" value="UniProtKB-KW"/>
</dbReference>
<name>A0A291RPW8_9NOCA</name>
<keyword evidence="5" id="KW-0276">Fatty acid metabolism</keyword>
<evidence type="ECO:0000256" key="2">
    <source>
        <dbReference type="ARBA" id="ARBA00022450"/>
    </source>
</evidence>
<dbReference type="GO" id="GO:0006633">
    <property type="term" value="P:fatty acid biosynthetic process"/>
    <property type="evidence" value="ECO:0007669"/>
    <property type="project" value="TreeGrafter"/>
</dbReference>
<keyword evidence="6" id="KW-0443">Lipid metabolism</keyword>
<evidence type="ECO:0000256" key="1">
    <source>
        <dbReference type="ARBA" id="ARBA00006432"/>
    </source>
</evidence>
<dbReference type="InterPro" id="IPR025110">
    <property type="entry name" value="AMP-bd_C"/>
</dbReference>
<evidence type="ECO:0000256" key="3">
    <source>
        <dbReference type="ARBA" id="ARBA00022553"/>
    </source>
</evidence>
<dbReference type="GO" id="GO:0031177">
    <property type="term" value="F:phosphopantetheine binding"/>
    <property type="evidence" value="ECO:0007669"/>
    <property type="project" value="InterPro"/>
</dbReference>
<keyword evidence="2" id="KW-0596">Phosphopantetheine</keyword>
<dbReference type="InterPro" id="IPR042099">
    <property type="entry name" value="ANL_N_sf"/>
</dbReference>
<dbReference type="Gene3D" id="1.10.1200.10">
    <property type="entry name" value="ACP-like"/>
    <property type="match status" value="1"/>
</dbReference>
<evidence type="ECO:0000256" key="5">
    <source>
        <dbReference type="ARBA" id="ARBA00022832"/>
    </source>
</evidence>
<dbReference type="AlphaFoldDB" id="A0A291RPW8"/>
<feature type="transmembrane region" description="Helical" evidence="8">
    <location>
        <begin position="73"/>
        <end position="100"/>
    </location>
</feature>
<gene>
    <name evidence="10" type="ORF">CRH09_26840</name>
</gene>
<dbReference type="InterPro" id="IPR000873">
    <property type="entry name" value="AMP-dep_synth/lig_dom"/>
</dbReference>
<protein>
    <submittedName>
        <fullName evidence="10">AMP-dependent synthetase</fullName>
    </submittedName>
</protein>
<accession>A0A291RPW8</accession>
<evidence type="ECO:0000256" key="7">
    <source>
        <dbReference type="SAM" id="MobiDB-lite"/>
    </source>
</evidence>
<dbReference type="EMBL" id="CP023778">
    <property type="protein sequence ID" value="ATL69254.1"/>
    <property type="molecule type" value="Genomic_DNA"/>
</dbReference>
<sequence length="690" mass="74062">MKALSLDNVVTASTNWVDLIGAQAARHGDREAYTFLDENGRESGSLTFPELDRRARAVADLLTDRVKYGDRALLLYPAGLDYVVAFFGCLYAGVIGVPLFTPARNRSGQLDTIASDCAAAIVLTTRDIAAALDSQGDEFSFAQLPRSATDTVPSGPAHTADPVGVEADTIAYLQYTSGSTSTPKGVVVDHAMAIRQCMELAHSWQVDSDSVVVSWLPHFHDFGQVSSVLMPVYAGCRAVRMAPSTFVKNPIRWLDAVTAYRGTHSGAPNFAYDLCVDKTTAQQRAALDLSSWRLVCNGAEPVRGATLDRFQATFAPHGLPETALTAGYGLAEATLKVTCGTPDQSRIAVRFDPQALGRRRAEPAAGPDGVELVGVGTTVLDTEIALVEPESGRRVHEGEVGEVWVTGPSVSRGYWDRPEETERTFGARITGAAGDTRWLRTGDLGFRYAGELFICGRLKNLMIVNGVNYYLEDIEATVVAADDALRAGGVLAFGVADGDRERLVLVAEYRADGDPAPDRLVTAMRDAVARVHGIAPAAIVLIAPGTVPRTTSGKLRRQQCRADFLADRLTETHRWTDATPTAEPESATAAGHSTGMPSMSDVVREGLLAQVREWASAALGPDAPPLDPGRTLAEHGLGSVDQMNLHERLERWAGRQFAPELIWDAESVEGMVRAIADALTRAAEPTEARV</sequence>
<organism evidence="10 11">
    <name type="scientific">Nocardia terpenica</name>
    <dbReference type="NCBI Taxonomy" id="455432"/>
    <lineage>
        <taxon>Bacteria</taxon>
        <taxon>Bacillati</taxon>
        <taxon>Actinomycetota</taxon>
        <taxon>Actinomycetes</taxon>
        <taxon>Mycobacteriales</taxon>
        <taxon>Nocardiaceae</taxon>
        <taxon>Nocardia</taxon>
    </lineage>
</organism>
<evidence type="ECO:0000313" key="11">
    <source>
        <dbReference type="Proteomes" id="UP000221961"/>
    </source>
</evidence>
<dbReference type="SUPFAM" id="SSF47336">
    <property type="entry name" value="ACP-like"/>
    <property type="match status" value="1"/>
</dbReference>
<dbReference type="Gene3D" id="3.30.300.30">
    <property type="match status" value="1"/>
</dbReference>
<feature type="region of interest" description="Disordered" evidence="7">
    <location>
        <begin position="577"/>
        <end position="597"/>
    </location>
</feature>
<dbReference type="Pfam" id="PF23024">
    <property type="entry name" value="AMP-dom_DIP2-like"/>
    <property type="match status" value="1"/>
</dbReference>
<proteinExistence type="inferred from homology"/>
<dbReference type="SUPFAM" id="SSF56801">
    <property type="entry name" value="Acetyl-CoA synthetase-like"/>
    <property type="match status" value="1"/>
</dbReference>
<evidence type="ECO:0000259" key="9">
    <source>
        <dbReference type="PROSITE" id="PS50075"/>
    </source>
</evidence>
<keyword evidence="3" id="KW-0597">Phosphoprotein</keyword>
<dbReference type="GO" id="GO:0071766">
    <property type="term" value="P:Actinobacterium-type cell wall biogenesis"/>
    <property type="evidence" value="ECO:0007669"/>
    <property type="project" value="UniProtKB-ARBA"/>
</dbReference>
<keyword evidence="8" id="KW-1133">Transmembrane helix</keyword>
<dbReference type="GeneID" id="88360933"/>
<dbReference type="InterPro" id="IPR009081">
    <property type="entry name" value="PP-bd_ACP"/>
</dbReference>
<dbReference type="PROSITE" id="PS00455">
    <property type="entry name" value="AMP_BINDING"/>
    <property type="match status" value="1"/>
</dbReference>
<evidence type="ECO:0000256" key="4">
    <source>
        <dbReference type="ARBA" id="ARBA00022598"/>
    </source>
</evidence>
<reference evidence="10 11" key="1">
    <citation type="submission" date="2017-10" db="EMBL/GenBank/DDBJ databases">
        <title>Comparative genomics between pathogenic Norcardia.</title>
        <authorList>
            <person name="Zeng L."/>
        </authorList>
    </citation>
    <scope>NUCLEOTIDE SEQUENCE [LARGE SCALE GENOMIC DNA]</scope>
    <source>
        <strain evidence="10 11">NC_YFY_NT001</strain>
    </source>
</reference>
<dbReference type="Pfam" id="PF00550">
    <property type="entry name" value="PP-binding"/>
    <property type="match status" value="1"/>
</dbReference>
<dbReference type="InterPro" id="IPR045851">
    <property type="entry name" value="AMP-bd_C_sf"/>
</dbReference>
<keyword evidence="8" id="KW-0812">Transmembrane</keyword>
<evidence type="ECO:0000256" key="8">
    <source>
        <dbReference type="SAM" id="Phobius"/>
    </source>
</evidence>
<dbReference type="InterPro" id="IPR040097">
    <property type="entry name" value="FAAL/FAAC"/>
</dbReference>
<dbReference type="InterPro" id="IPR020806">
    <property type="entry name" value="PKS_PP-bd"/>
</dbReference>
<dbReference type="InterPro" id="IPR020845">
    <property type="entry name" value="AMP-binding_CS"/>
</dbReference>